<comment type="caution">
    <text evidence="4">The sequence shown here is derived from an EMBL/GenBank/DDBJ whole genome shotgun (WGS) entry which is preliminary data.</text>
</comment>
<sequence>MPSIESYDLRTNRWQQIFTLNTRRLQFGVAIVDNKLFVVGGRDGLKTLNTVDFWDLQTKTWTQVASMANHRHGLCVTTLEGPIYAIGGHDGWQYLNSVERWDMQSKKWSYVSPMNNARGTAAVAVLSKSRIYVCGGRDGSSCLRSLESFDPHTNKWTLLAPMNRRRGGLGLAALNGYLYAVGGHDCPAQSKQSNSLHGSRFNCCERYDPATDQWTIISQSLSTPKDAIGVCVLGDKLYCVGGYDGQKHLREVESFDPSEEKWSKAALLTVGRAGACLVRVPYDILPVSRSLSTLSLAASNSPNIIEEVINMAIGRCFDWQLFYRLLAHHTFSLLIPLHFLGF</sequence>
<dbReference type="PANTHER" id="PTHR46344">
    <property type="entry name" value="OS02G0202900 PROTEIN"/>
    <property type="match status" value="1"/>
</dbReference>
<reference evidence="4" key="1">
    <citation type="submission" date="2020-06" db="EMBL/GenBank/DDBJ databases">
        <title>Draft genome of Bugula neritina, a colonial animal packing powerful symbionts and potential medicines.</title>
        <authorList>
            <person name="Rayko M."/>
        </authorList>
    </citation>
    <scope>NUCLEOTIDE SEQUENCE [LARGE SCALE GENOMIC DNA]</scope>
    <source>
        <strain evidence="4">Kwan_BN1</strain>
    </source>
</reference>
<name>A0A7J7K907_BUGNE</name>
<organism evidence="4 5">
    <name type="scientific">Bugula neritina</name>
    <name type="common">Brown bryozoan</name>
    <name type="synonym">Sertularia neritina</name>
    <dbReference type="NCBI Taxonomy" id="10212"/>
    <lineage>
        <taxon>Eukaryota</taxon>
        <taxon>Metazoa</taxon>
        <taxon>Spiralia</taxon>
        <taxon>Lophotrochozoa</taxon>
        <taxon>Bryozoa</taxon>
        <taxon>Gymnolaemata</taxon>
        <taxon>Cheilostomatida</taxon>
        <taxon>Flustrina</taxon>
        <taxon>Buguloidea</taxon>
        <taxon>Bugulidae</taxon>
        <taxon>Bugula</taxon>
    </lineage>
</organism>
<evidence type="ECO:0000313" key="4">
    <source>
        <dbReference type="EMBL" id="KAF6035119.1"/>
    </source>
</evidence>
<dbReference type="EMBL" id="VXIV02000933">
    <property type="protein sequence ID" value="KAF6035119.1"/>
    <property type="molecule type" value="Genomic_DNA"/>
</dbReference>
<dbReference type="PANTHER" id="PTHR46344:SF27">
    <property type="entry name" value="KELCH REPEAT SUPERFAMILY PROTEIN"/>
    <property type="match status" value="1"/>
</dbReference>
<dbReference type="OrthoDB" id="45365at2759"/>
<dbReference type="AlphaFoldDB" id="A0A7J7K907"/>
<dbReference type="InterPro" id="IPR006652">
    <property type="entry name" value="Kelch_1"/>
</dbReference>
<gene>
    <name evidence="4" type="ORF">EB796_006575</name>
</gene>
<keyword evidence="5" id="KW-1185">Reference proteome</keyword>
<dbReference type="SMART" id="SM00612">
    <property type="entry name" value="Kelch"/>
    <property type="match status" value="6"/>
</dbReference>
<dbReference type="Gene3D" id="2.120.10.80">
    <property type="entry name" value="Kelch-type beta propeller"/>
    <property type="match status" value="2"/>
</dbReference>
<proteinExistence type="predicted"/>
<keyword evidence="1" id="KW-0880">Kelch repeat</keyword>
<accession>A0A7J7K907</accession>
<feature type="domain" description="Attractin/MKLN-like beta-propeller" evidence="3">
    <location>
        <begin position="6"/>
        <end position="246"/>
    </location>
</feature>
<dbReference type="InterPro" id="IPR015915">
    <property type="entry name" value="Kelch-typ_b-propeller"/>
</dbReference>
<dbReference type="Proteomes" id="UP000593567">
    <property type="component" value="Unassembled WGS sequence"/>
</dbReference>
<dbReference type="Pfam" id="PF24981">
    <property type="entry name" value="Beta-prop_ATRN-LZTR1"/>
    <property type="match status" value="1"/>
</dbReference>
<keyword evidence="2" id="KW-0677">Repeat</keyword>
<evidence type="ECO:0000256" key="2">
    <source>
        <dbReference type="ARBA" id="ARBA00022737"/>
    </source>
</evidence>
<protein>
    <submittedName>
        <fullName evidence="4">KLHL4</fullName>
    </submittedName>
</protein>
<dbReference type="InterPro" id="IPR011043">
    <property type="entry name" value="Gal_Oxase/kelch_b-propeller"/>
</dbReference>
<evidence type="ECO:0000256" key="1">
    <source>
        <dbReference type="ARBA" id="ARBA00022441"/>
    </source>
</evidence>
<dbReference type="SUPFAM" id="SSF50965">
    <property type="entry name" value="Galactose oxidase, central domain"/>
    <property type="match status" value="1"/>
</dbReference>
<evidence type="ECO:0000313" key="5">
    <source>
        <dbReference type="Proteomes" id="UP000593567"/>
    </source>
</evidence>
<evidence type="ECO:0000259" key="3">
    <source>
        <dbReference type="Pfam" id="PF24981"/>
    </source>
</evidence>
<dbReference type="InterPro" id="IPR056737">
    <property type="entry name" value="Beta-prop_ATRN-MKLN-like"/>
</dbReference>